<evidence type="ECO:0008006" key="3">
    <source>
        <dbReference type="Google" id="ProtNLM"/>
    </source>
</evidence>
<comment type="caution">
    <text evidence="1">The sequence shown here is derived from an EMBL/GenBank/DDBJ whole genome shotgun (WGS) entry which is preliminary data.</text>
</comment>
<evidence type="ECO:0000313" key="2">
    <source>
        <dbReference type="Proteomes" id="UP001589854"/>
    </source>
</evidence>
<dbReference type="EMBL" id="JBHLVO010000009">
    <property type="protein sequence ID" value="MFC0272222.1"/>
    <property type="molecule type" value="Genomic_DNA"/>
</dbReference>
<accession>A0ABV6GEW0</accession>
<dbReference type="Proteomes" id="UP001589854">
    <property type="component" value="Unassembled WGS sequence"/>
</dbReference>
<keyword evidence="2" id="KW-1185">Reference proteome</keyword>
<name>A0ABV6GEW0_9BACI</name>
<organism evidence="1 2">
    <name type="scientific">Metabacillus herbersteinensis</name>
    <dbReference type="NCBI Taxonomy" id="283816"/>
    <lineage>
        <taxon>Bacteria</taxon>
        <taxon>Bacillati</taxon>
        <taxon>Bacillota</taxon>
        <taxon>Bacilli</taxon>
        <taxon>Bacillales</taxon>
        <taxon>Bacillaceae</taxon>
        <taxon>Metabacillus</taxon>
    </lineage>
</organism>
<proteinExistence type="predicted"/>
<gene>
    <name evidence="1" type="ORF">ACFFIX_12330</name>
</gene>
<sequence length="74" mass="9230">MIKLDMQDLNDETYIEDNRKRSYRHWTTLEDKKLLELRFNGLRFRDIGVELKRTAISVEKRYRKITDHDYNYYV</sequence>
<evidence type="ECO:0000313" key="1">
    <source>
        <dbReference type="EMBL" id="MFC0272222.1"/>
    </source>
</evidence>
<dbReference type="RefSeq" id="WP_378934323.1">
    <property type="nucleotide sequence ID" value="NZ_JBHLVO010000009.1"/>
</dbReference>
<reference evidence="1 2" key="1">
    <citation type="submission" date="2024-09" db="EMBL/GenBank/DDBJ databases">
        <authorList>
            <person name="Sun Q."/>
            <person name="Mori K."/>
        </authorList>
    </citation>
    <scope>NUCLEOTIDE SEQUENCE [LARGE SCALE GENOMIC DNA]</scope>
    <source>
        <strain evidence="1 2">CCM 7228</strain>
    </source>
</reference>
<protein>
    <recommendedName>
        <fullName evidence="3">Myb-like domain-containing protein</fullName>
    </recommendedName>
</protein>